<gene>
    <name evidence="2" type="ORF">SAMN05444164_2475</name>
</gene>
<evidence type="ECO:0000313" key="2">
    <source>
        <dbReference type="EMBL" id="SEC68729.1"/>
    </source>
</evidence>
<keyword evidence="1" id="KW-0812">Transmembrane</keyword>
<organism evidence="2 3">
    <name type="scientific">Bradyrhizobium erythrophlei</name>
    <dbReference type="NCBI Taxonomy" id="1437360"/>
    <lineage>
        <taxon>Bacteria</taxon>
        <taxon>Pseudomonadati</taxon>
        <taxon>Pseudomonadota</taxon>
        <taxon>Alphaproteobacteria</taxon>
        <taxon>Hyphomicrobiales</taxon>
        <taxon>Nitrobacteraceae</taxon>
        <taxon>Bradyrhizobium</taxon>
    </lineage>
</organism>
<accession>A0A1H4UIY5</accession>
<proteinExistence type="predicted"/>
<feature type="transmembrane region" description="Helical" evidence="1">
    <location>
        <begin position="131"/>
        <end position="150"/>
    </location>
</feature>
<sequence length="247" mass="25871">MHFKIVPPIGARYWVGIAIASVCGANLGDATVDLLELGDTARLAALGLAFVIVVLANQLSSRGNELHYWLAILVVRAAATSLADIGVEYAHASYAVLSVLTAAILGTLLALRNAFISKREMLQPSYTDGSYWGAMLLAGTLGTIIGDGIGHAIHPVTLGVPISAMITGVAVACILGARPRREASVGTATYWLGIVAIRAFGTNLGDITAYLLSLPVSIAISALLLATVLAMWYKPINPEVTEARRGH</sequence>
<dbReference type="Proteomes" id="UP000198992">
    <property type="component" value="Unassembled WGS sequence"/>
</dbReference>
<dbReference type="AlphaFoldDB" id="A0A1H4UIY5"/>
<evidence type="ECO:0000256" key="1">
    <source>
        <dbReference type="SAM" id="Phobius"/>
    </source>
</evidence>
<evidence type="ECO:0000313" key="3">
    <source>
        <dbReference type="Proteomes" id="UP000198992"/>
    </source>
</evidence>
<feature type="transmembrane region" description="Helical" evidence="1">
    <location>
        <begin position="66"/>
        <end position="86"/>
    </location>
</feature>
<keyword evidence="1" id="KW-0472">Membrane</keyword>
<feature type="transmembrane region" description="Helical" evidence="1">
    <location>
        <begin position="40"/>
        <end position="59"/>
    </location>
</feature>
<feature type="transmembrane region" description="Helical" evidence="1">
    <location>
        <begin position="183"/>
        <end position="201"/>
    </location>
</feature>
<feature type="transmembrane region" description="Helical" evidence="1">
    <location>
        <begin position="156"/>
        <end position="176"/>
    </location>
</feature>
<name>A0A1H4UIY5_9BRAD</name>
<feature type="transmembrane region" description="Helical" evidence="1">
    <location>
        <begin position="12"/>
        <end position="28"/>
    </location>
</feature>
<keyword evidence="1" id="KW-1133">Transmembrane helix</keyword>
<protein>
    <submittedName>
        <fullName evidence="2">Uncharacterized membrane-anchored protein</fullName>
    </submittedName>
</protein>
<feature type="transmembrane region" description="Helical" evidence="1">
    <location>
        <begin position="207"/>
        <end position="233"/>
    </location>
</feature>
<dbReference type="OrthoDB" id="9794709at2"/>
<dbReference type="RefSeq" id="WP_092115729.1">
    <property type="nucleotide sequence ID" value="NZ_FNTH01000001.1"/>
</dbReference>
<reference evidence="2 3" key="1">
    <citation type="submission" date="2016-10" db="EMBL/GenBank/DDBJ databases">
        <authorList>
            <person name="de Groot N.N."/>
        </authorList>
    </citation>
    <scope>NUCLEOTIDE SEQUENCE [LARGE SCALE GENOMIC DNA]</scope>
    <source>
        <strain evidence="2 3">MT12</strain>
    </source>
</reference>
<feature type="transmembrane region" description="Helical" evidence="1">
    <location>
        <begin position="92"/>
        <end position="111"/>
    </location>
</feature>
<dbReference type="EMBL" id="FNTH01000001">
    <property type="protein sequence ID" value="SEC68729.1"/>
    <property type="molecule type" value="Genomic_DNA"/>
</dbReference>